<sequence>MKTCLFIEDTPAGLKTKFVWQASGHMDHPAESIAMNVMANLTLFIRDMEKRKLLRLVKEGPGDNPPPVTAS</sequence>
<proteinExistence type="predicted"/>
<organism evidence="1">
    <name type="scientific">uncultured Caudovirales phage</name>
    <dbReference type="NCBI Taxonomy" id="2100421"/>
    <lineage>
        <taxon>Viruses</taxon>
        <taxon>Duplodnaviria</taxon>
        <taxon>Heunggongvirae</taxon>
        <taxon>Uroviricota</taxon>
        <taxon>Caudoviricetes</taxon>
        <taxon>Peduoviridae</taxon>
        <taxon>Maltschvirus</taxon>
        <taxon>Maltschvirus maltsch</taxon>
    </lineage>
</organism>
<gene>
    <name evidence="1" type="ORF">UFOVP348_13</name>
</gene>
<name>A0A6J5LW60_9CAUD</name>
<accession>A0A6J5LW60</accession>
<protein>
    <submittedName>
        <fullName evidence="1">Uncharacterized protein</fullName>
    </submittedName>
</protein>
<dbReference type="EMBL" id="LR796364">
    <property type="protein sequence ID" value="CAB4138864.1"/>
    <property type="molecule type" value="Genomic_DNA"/>
</dbReference>
<evidence type="ECO:0000313" key="1">
    <source>
        <dbReference type="EMBL" id="CAB4138864.1"/>
    </source>
</evidence>
<reference evidence="1" key="1">
    <citation type="submission" date="2020-04" db="EMBL/GenBank/DDBJ databases">
        <authorList>
            <person name="Chiriac C."/>
            <person name="Salcher M."/>
            <person name="Ghai R."/>
            <person name="Kavagutti S V."/>
        </authorList>
    </citation>
    <scope>NUCLEOTIDE SEQUENCE</scope>
</reference>